<dbReference type="EMBL" id="CYGY02000011">
    <property type="protein sequence ID" value="SIT37239.1"/>
    <property type="molecule type" value="Genomic_DNA"/>
</dbReference>
<protein>
    <submittedName>
        <fullName evidence="1">Uncharacterized protein</fullName>
    </submittedName>
</protein>
<evidence type="ECO:0000313" key="1">
    <source>
        <dbReference type="EMBL" id="SIT37239.1"/>
    </source>
</evidence>
<keyword evidence="2" id="KW-1185">Reference proteome</keyword>
<dbReference type="Proteomes" id="UP000195569">
    <property type="component" value="Unassembled WGS sequence"/>
</dbReference>
<reference evidence="1" key="1">
    <citation type="submission" date="2016-12" db="EMBL/GenBank/DDBJ databases">
        <authorList>
            <person name="Moulin L."/>
        </authorList>
    </citation>
    <scope>NUCLEOTIDE SEQUENCE [LARGE SCALE GENOMIC DNA]</scope>
    <source>
        <strain evidence="1">STM 7183</strain>
    </source>
</reference>
<accession>A0A1N7RQB3</accession>
<name>A0A1N7RQB3_9BURK</name>
<sequence length="61" mass="7015">MRSRGVGTLDNGLERLYDDTVALSWFENVTPKQPTAHSKIRARIFICLRPLRSPYPVTITR</sequence>
<gene>
    <name evidence="1" type="ORF">BN2476_110187</name>
</gene>
<evidence type="ECO:0000313" key="2">
    <source>
        <dbReference type="Proteomes" id="UP000195569"/>
    </source>
</evidence>
<dbReference type="AlphaFoldDB" id="A0A1N7RQB3"/>
<comment type="caution">
    <text evidence="1">The sequence shown here is derived from an EMBL/GenBank/DDBJ whole genome shotgun (WGS) entry which is preliminary data.</text>
</comment>
<proteinExistence type="predicted"/>
<organism evidence="1 2">
    <name type="scientific">Paraburkholderia piptadeniae</name>
    <dbReference type="NCBI Taxonomy" id="1701573"/>
    <lineage>
        <taxon>Bacteria</taxon>
        <taxon>Pseudomonadati</taxon>
        <taxon>Pseudomonadota</taxon>
        <taxon>Betaproteobacteria</taxon>
        <taxon>Burkholderiales</taxon>
        <taxon>Burkholderiaceae</taxon>
        <taxon>Paraburkholderia</taxon>
    </lineage>
</organism>